<evidence type="ECO:0000256" key="8">
    <source>
        <dbReference type="ARBA" id="ARBA00037998"/>
    </source>
</evidence>
<dbReference type="CDD" id="cd06582">
    <property type="entry name" value="TM_PBP1_LivH_like"/>
    <property type="match status" value="1"/>
</dbReference>
<evidence type="ECO:0000256" key="3">
    <source>
        <dbReference type="ARBA" id="ARBA00022475"/>
    </source>
</evidence>
<evidence type="ECO:0000313" key="11">
    <source>
        <dbReference type="Proteomes" id="UP000093451"/>
    </source>
</evidence>
<keyword evidence="7 9" id="KW-0472">Membrane</keyword>
<evidence type="ECO:0000256" key="5">
    <source>
        <dbReference type="ARBA" id="ARBA00022970"/>
    </source>
</evidence>
<comment type="subcellular location">
    <subcellularLocation>
        <location evidence="1">Cell membrane</location>
        <topology evidence="1">Multi-pass membrane protein</topology>
    </subcellularLocation>
</comment>
<dbReference type="InterPro" id="IPR001851">
    <property type="entry name" value="ABC_transp_permease"/>
</dbReference>
<sequence length="292" mass="31262">MEYVARSFTFIAIYGISYGMVIFLISIGLVVTMGLMRVVNLAHGAFAALGGYLCTYLVTSQSVPFGAAVMAATIAISILSFGLEKTVYARIYKASELDQVLLTIGLMFVTVAGLNFFFGPNVQPSRLAPTLEENIDLLGRSVQVYRLFVIAVGAIIVGGLWFLFEKTSFGARLRAAVDNRGMAQAIGIDVASLYSKAFVLGSGLAAFGGAVGYGMLPIEPLYPFKYLTIIMIVVALSGFGNMKSAAVVSIAVGIVDTAGRYFFPTYGAFVIYGFLISYLLFRMEGGFRGKSA</sequence>
<comment type="similarity">
    <text evidence="8">Belongs to the binding-protein-dependent transport system permease family. LivHM subfamily.</text>
</comment>
<evidence type="ECO:0000256" key="2">
    <source>
        <dbReference type="ARBA" id="ARBA00022448"/>
    </source>
</evidence>
<evidence type="ECO:0000256" key="9">
    <source>
        <dbReference type="SAM" id="Phobius"/>
    </source>
</evidence>
<name>A0AB36EL74_AGRTU</name>
<dbReference type="EMBL" id="LXKT01000029">
    <property type="protein sequence ID" value="OCJ32847.1"/>
    <property type="molecule type" value="Genomic_DNA"/>
</dbReference>
<feature type="transmembrane region" description="Helical" evidence="9">
    <location>
        <begin position="226"/>
        <end position="255"/>
    </location>
</feature>
<feature type="transmembrane region" description="Helical" evidence="9">
    <location>
        <begin position="100"/>
        <end position="118"/>
    </location>
</feature>
<evidence type="ECO:0000256" key="7">
    <source>
        <dbReference type="ARBA" id="ARBA00023136"/>
    </source>
</evidence>
<evidence type="ECO:0000256" key="4">
    <source>
        <dbReference type="ARBA" id="ARBA00022692"/>
    </source>
</evidence>
<dbReference type="AlphaFoldDB" id="A0AB36EL74"/>
<feature type="transmembrane region" description="Helical" evidence="9">
    <location>
        <begin position="65"/>
        <end position="88"/>
    </location>
</feature>
<keyword evidence="5" id="KW-0029">Amino-acid transport</keyword>
<feature type="transmembrane region" description="Helical" evidence="9">
    <location>
        <begin position="12"/>
        <end position="31"/>
    </location>
</feature>
<dbReference type="Pfam" id="PF02653">
    <property type="entry name" value="BPD_transp_2"/>
    <property type="match status" value="1"/>
</dbReference>
<dbReference type="PANTHER" id="PTHR11795">
    <property type="entry name" value="BRANCHED-CHAIN AMINO ACID TRANSPORT SYSTEM PERMEASE PROTEIN LIVH"/>
    <property type="match status" value="1"/>
</dbReference>
<dbReference type="Proteomes" id="UP000093451">
    <property type="component" value="Unassembled WGS sequence"/>
</dbReference>
<dbReference type="PANTHER" id="PTHR11795:SF442">
    <property type="entry name" value="ABC TRANSPORTER ATP-BINDING PROTEIN"/>
    <property type="match status" value="1"/>
</dbReference>
<accession>A0AB36EL74</accession>
<feature type="transmembrane region" description="Helical" evidence="9">
    <location>
        <begin position="261"/>
        <end position="281"/>
    </location>
</feature>
<evidence type="ECO:0000256" key="1">
    <source>
        <dbReference type="ARBA" id="ARBA00004651"/>
    </source>
</evidence>
<keyword evidence="4 9" id="KW-0812">Transmembrane</keyword>
<feature type="transmembrane region" description="Helical" evidence="9">
    <location>
        <begin position="144"/>
        <end position="164"/>
    </location>
</feature>
<keyword evidence="6 9" id="KW-1133">Transmembrane helix</keyword>
<evidence type="ECO:0000313" key="10">
    <source>
        <dbReference type="EMBL" id="OCJ32847.1"/>
    </source>
</evidence>
<comment type="caution">
    <text evidence="10">The sequence shown here is derived from an EMBL/GenBank/DDBJ whole genome shotgun (WGS) entry which is preliminary data.</text>
</comment>
<dbReference type="GO" id="GO:0005886">
    <property type="term" value="C:plasma membrane"/>
    <property type="evidence" value="ECO:0007669"/>
    <property type="project" value="UniProtKB-SubCell"/>
</dbReference>
<dbReference type="GO" id="GO:0006865">
    <property type="term" value="P:amino acid transport"/>
    <property type="evidence" value="ECO:0007669"/>
    <property type="project" value="UniProtKB-KW"/>
</dbReference>
<keyword evidence="3" id="KW-1003">Cell membrane</keyword>
<feature type="transmembrane region" description="Helical" evidence="9">
    <location>
        <begin position="38"/>
        <end position="59"/>
    </location>
</feature>
<dbReference type="RefSeq" id="WP_065689155.1">
    <property type="nucleotide sequence ID" value="NZ_JBJDQY010000009.1"/>
</dbReference>
<protein>
    <submittedName>
        <fullName evidence="10">ABC transporter permease</fullName>
    </submittedName>
</protein>
<organism evidence="10 11">
    <name type="scientific">Agrobacterium tumefaciens</name>
    <dbReference type="NCBI Taxonomy" id="358"/>
    <lineage>
        <taxon>Bacteria</taxon>
        <taxon>Pseudomonadati</taxon>
        <taxon>Pseudomonadota</taxon>
        <taxon>Alphaproteobacteria</taxon>
        <taxon>Hyphomicrobiales</taxon>
        <taxon>Rhizobiaceae</taxon>
        <taxon>Rhizobium/Agrobacterium group</taxon>
        <taxon>Agrobacterium</taxon>
        <taxon>Agrobacterium tumefaciens complex</taxon>
    </lineage>
</organism>
<proteinExistence type="inferred from homology"/>
<evidence type="ECO:0000256" key="6">
    <source>
        <dbReference type="ARBA" id="ARBA00022989"/>
    </source>
</evidence>
<gene>
    <name evidence="10" type="ORF">A6U91_21985</name>
</gene>
<dbReference type="InterPro" id="IPR052157">
    <property type="entry name" value="BCAA_transport_permease"/>
</dbReference>
<dbReference type="GO" id="GO:0022857">
    <property type="term" value="F:transmembrane transporter activity"/>
    <property type="evidence" value="ECO:0007669"/>
    <property type="project" value="InterPro"/>
</dbReference>
<reference evidence="10 11" key="1">
    <citation type="journal article" date="2016" name="PeerJ">
        <title>Gall-ID: tools for genotyping gall-causing phytopathogenic bacteria.</title>
        <authorList>
            <person name="Davis E.W.II."/>
            <person name="Weisberg A.J."/>
            <person name="Tabima J.F."/>
            <person name="Grunwald N.J."/>
            <person name="Chang J.H."/>
        </authorList>
    </citation>
    <scope>NUCLEOTIDE SEQUENCE [LARGE SCALE GENOMIC DNA]</scope>
    <source>
        <strain evidence="10 11">N2/73</strain>
    </source>
</reference>
<keyword evidence="2" id="KW-0813">Transport</keyword>